<gene>
    <name evidence="2" type="ORF">EG327_006088</name>
</gene>
<dbReference type="PANTHER" id="PTHR38847:SF1">
    <property type="entry name" value="PSEUDOURIDINE SYNTHASE RSUA_RLUA-LIKE DOMAIN-CONTAINING PROTEIN"/>
    <property type="match status" value="1"/>
</dbReference>
<reference evidence="2 3" key="1">
    <citation type="submission" date="2019-07" db="EMBL/GenBank/DDBJ databases">
        <title>Venturia inaequalis Genome Resource.</title>
        <authorList>
            <person name="Lichtner F.J."/>
        </authorList>
    </citation>
    <scope>NUCLEOTIDE SEQUENCE [LARGE SCALE GENOMIC DNA]</scope>
    <source>
        <strain evidence="2 3">DMI_063113</strain>
    </source>
</reference>
<evidence type="ECO:0000313" key="2">
    <source>
        <dbReference type="EMBL" id="KAE9981832.1"/>
    </source>
</evidence>
<dbReference type="InterPro" id="IPR025649">
    <property type="entry name" value="DUF4360"/>
</dbReference>
<dbReference type="Proteomes" id="UP000490939">
    <property type="component" value="Unassembled WGS sequence"/>
</dbReference>
<sequence length="241" mass="26175">MKFSATIPLFLAAFSSAAPIEDSSNVDPEPSGIFVKDIKYNGSGCPAGSVSSQFSDDRKIFTVTFNKYEANIGPKVQLRSDARKNCQLNLKLNYPSGFQYSVVGFITRGYADIDADVTAEIGSIYYFSGQSQQTTSRNTIKGPFHASYTKEDNINVATAVWSPCDAQGLANINTDIRLTAPPNSPAAGSLTVDSIDGKFGTKFEYRLQWRSAQCGTKRRAVDDAPALNEMTLEANSFVVDN</sequence>
<dbReference type="AlphaFoldDB" id="A0A8H3V6A3"/>
<protein>
    <submittedName>
        <fullName evidence="2">Uncharacterized protein</fullName>
    </submittedName>
</protein>
<keyword evidence="1" id="KW-0732">Signal</keyword>
<feature type="signal peptide" evidence="1">
    <location>
        <begin position="1"/>
        <end position="17"/>
    </location>
</feature>
<proteinExistence type="predicted"/>
<organism evidence="2 3">
    <name type="scientific">Venturia inaequalis</name>
    <name type="common">Apple scab fungus</name>
    <dbReference type="NCBI Taxonomy" id="5025"/>
    <lineage>
        <taxon>Eukaryota</taxon>
        <taxon>Fungi</taxon>
        <taxon>Dikarya</taxon>
        <taxon>Ascomycota</taxon>
        <taxon>Pezizomycotina</taxon>
        <taxon>Dothideomycetes</taxon>
        <taxon>Pleosporomycetidae</taxon>
        <taxon>Venturiales</taxon>
        <taxon>Venturiaceae</taxon>
        <taxon>Venturia</taxon>
    </lineage>
</organism>
<dbReference type="Pfam" id="PF14273">
    <property type="entry name" value="DUF4360"/>
    <property type="match status" value="1"/>
</dbReference>
<keyword evidence="3" id="KW-1185">Reference proteome</keyword>
<name>A0A8H3V6A3_VENIN</name>
<dbReference type="EMBL" id="WNWR01000354">
    <property type="protein sequence ID" value="KAE9981832.1"/>
    <property type="molecule type" value="Genomic_DNA"/>
</dbReference>
<feature type="chain" id="PRO_5034423961" evidence="1">
    <location>
        <begin position="18"/>
        <end position="241"/>
    </location>
</feature>
<comment type="caution">
    <text evidence="2">The sequence shown here is derived from an EMBL/GenBank/DDBJ whole genome shotgun (WGS) entry which is preliminary data.</text>
</comment>
<accession>A0A8H3V6A3</accession>
<evidence type="ECO:0000256" key="1">
    <source>
        <dbReference type="SAM" id="SignalP"/>
    </source>
</evidence>
<evidence type="ECO:0000313" key="3">
    <source>
        <dbReference type="Proteomes" id="UP000490939"/>
    </source>
</evidence>
<dbReference type="PANTHER" id="PTHR38847">
    <property type="match status" value="1"/>
</dbReference>